<dbReference type="InterPro" id="IPR024069">
    <property type="entry name" value="AF2212-like_dom_sf"/>
</dbReference>
<organism evidence="1 2">
    <name type="scientific">Candidatus Entotheonella gemina</name>
    <dbReference type="NCBI Taxonomy" id="1429439"/>
    <lineage>
        <taxon>Bacteria</taxon>
        <taxon>Pseudomonadati</taxon>
        <taxon>Nitrospinota/Tectimicrobiota group</taxon>
        <taxon>Candidatus Tectimicrobiota</taxon>
        <taxon>Candidatus Entotheonellia</taxon>
        <taxon>Candidatus Entotheonellales</taxon>
        <taxon>Candidatus Entotheonellaceae</taxon>
        <taxon>Candidatus Entotheonella</taxon>
    </lineage>
</organism>
<protein>
    <recommendedName>
        <fullName evidence="3">DUF104 domain-containing protein</fullName>
    </recommendedName>
</protein>
<dbReference type="Gene3D" id="4.10.1150.10">
    <property type="entry name" value="AF2212/PG0164-like"/>
    <property type="match status" value="1"/>
</dbReference>
<evidence type="ECO:0000313" key="1">
    <source>
        <dbReference type="EMBL" id="ETX09158.1"/>
    </source>
</evidence>
<dbReference type="Pfam" id="PF01954">
    <property type="entry name" value="AF2212-like"/>
    <property type="match status" value="1"/>
</dbReference>
<comment type="caution">
    <text evidence="1">The sequence shown here is derived from an EMBL/GenBank/DDBJ whole genome shotgun (WGS) entry which is preliminary data.</text>
</comment>
<proteinExistence type="predicted"/>
<dbReference type="EMBL" id="AZHX01000042">
    <property type="protein sequence ID" value="ETX09158.1"/>
    <property type="molecule type" value="Genomic_DNA"/>
</dbReference>
<evidence type="ECO:0008006" key="3">
    <source>
        <dbReference type="Google" id="ProtNLM"/>
    </source>
</evidence>
<dbReference type="Proteomes" id="UP000019140">
    <property type="component" value="Unassembled WGS sequence"/>
</dbReference>
<dbReference type="AlphaFoldDB" id="W4MG25"/>
<gene>
    <name evidence="1" type="ORF">ETSY2_01190</name>
</gene>
<evidence type="ECO:0000313" key="2">
    <source>
        <dbReference type="Proteomes" id="UP000019140"/>
    </source>
</evidence>
<dbReference type="HOGENOM" id="CLU_2463347_0_0_7"/>
<dbReference type="InterPro" id="IPR008203">
    <property type="entry name" value="AF2212-like"/>
</dbReference>
<reference evidence="1 2" key="1">
    <citation type="journal article" date="2014" name="Nature">
        <title>An environmental bacterial taxon with a large and distinct metabolic repertoire.</title>
        <authorList>
            <person name="Wilson M.C."/>
            <person name="Mori T."/>
            <person name="Ruckert C."/>
            <person name="Uria A.R."/>
            <person name="Helf M.J."/>
            <person name="Takada K."/>
            <person name="Gernert C."/>
            <person name="Steffens U.A."/>
            <person name="Heycke N."/>
            <person name="Schmitt S."/>
            <person name="Rinke C."/>
            <person name="Helfrich E.J."/>
            <person name="Brachmann A.O."/>
            <person name="Gurgui C."/>
            <person name="Wakimoto T."/>
            <person name="Kracht M."/>
            <person name="Crusemann M."/>
            <person name="Hentschel U."/>
            <person name="Abe I."/>
            <person name="Matsunaga S."/>
            <person name="Kalinowski J."/>
            <person name="Takeyama H."/>
            <person name="Piel J."/>
        </authorList>
    </citation>
    <scope>NUCLEOTIDE SEQUENCE [LARGE SCALE GENOMIC DNA]</scope>
    <source>
        <strain evidence="2">TSY2</strain>
    </source>
</reference>
<sequence length="88" mass="9995">MTLTFSFVRIVVVANPTIRAIYEDGVWRPLQPLSLQEHEWVLLQVTRQSVVEETAGMLDGLSPDVVREIAEGQFLFIEDDLPRSLIQA</sequence>
<name>W4MG25_9BACT</name>
<keyword evidence="2" id="KW-1185">Reference proteome</keyword>
<dbReference type="SUPFAM" id="SSF141694">
    <property type="entry name" value="AF2212/PG0164-like"/>
    <property type="match status" value="1"/>
</dbReference>
<accession>W4MG25</accession>